<dbReference type="Proteomes" id="UP001185012">
    <property type="component" value="Unassembled WGS sequence"/>
</dbReference>
<feature type="transmembrane region" description="Helical" evidence="1">
    <location>
        <begin position="6"/>
        <end position="25"/>
    </location>
</feature>
<dbReference type="EMBL" id="JAVDQG010000004">
    <property type="protein sequence ID" value="MDR6225998.1"/>
    <property type="molecule type" value="Genomic_DNA"/>
</dbReference>
<reference evidence="2 3" key="1">
    <citation type="submission" date="2023-07" db="EMBL/GenBank/DDBJ databases">
        <title>Genomic Encyclopedia of Type Strains, Phase IV (KMG-IV): sequencing the most valuable type-strain genomes for metagenomic binning, comparative biology and taxonomic classification.</title>
        <authorList>
            <person name="Goeker M."/>
        </authorList>
    </citation>
    <scope>NUCLEOTIDE SEQUENCE [LARGE SCALE GENOMIC DNA]</scope>
    <source>
        <strain evidence="2 3">DSM 45903</strain>
    </source>
</reference>
<sequence>MNQVIGLINATVLSIPCWLAIVYTLRIFL</sequence>
<organism evidence="2 3">
    <name type="scientific">Desmospora profundinema</name>
    <dbReference type="NCBI Taxonomy" id="1571184"/>
    <lineage>
        <taxon>Bacteria</taxon>
        <taxon>Bacillati</taxon>
        <taxon>Bacillota</taxon>
        <taxon>Bacilli</taxon>
        <taxon>Bacillales</taxon>
        <taxon>Thermoactinomycetaceae</taxon>
        <taxon>Desmospora</taxon>
    </lineage>
</organism>
<keyword evidence="1" id="KW-1133">Transmembrane helix</keyword>
<evidence type="ECO:0000256" key="1">
    <source>
        <dbReference type="SAM" id="Phobius"/>
    </source>
</evidence>
<name>A0ABU1IMN2_9BACL</name>
<keyword evidence="1" id="KW-0812">Transmembrane</keyword>
<evidence type="ECO:0000313" key="3">
    <source>
        <dbReference type="Proteomes" id="UP001185012"/>
    </source>
</evidence>
<accession>A0ABU1IMN2</accession>
<keyword evidence="3" id="KW-1185">Reference proteome</keyword>
<comment type="caution">
    <text evidence="2">The sequence shown here is derived from an EMBL/GenBank/DDBJ whole genome shotgun (WGS) entry which is preliminary data.</text>
</comment>
<gene>
    <name evidence="2" type="ORF">JOE21_002004</name>
</gene>
<protein>
    <submittedName>
        <fullName evidence="2">Uncharacterized protein</fullName>
    </submittedName>
</protein>
<evidence type="ECO:0000313" key="2">
    <source>
        <dbReference type="EMBL" id="MDR6225998.1"/>
    </source>
</evidence>
<keyword evidence="1" id="KW-0472">Membrane</keyword>
<proteinExistence type="predicted"/>